<evidence type="ECO:0000256" key="5">
    <source>
        <dbReference type="ARBA" id="ARBA00023004"/>
    </source>
</evidence>
<protein>
    <submittedName>
        <fullName evidence="7">Uncharacterized protein</fullName>
    </submittedName>
</protein>
<dbReference type="OrthoDB" id="3366823at2759"/>
<dbReference type="GeneID" id="4707198"/>
<evidence type="ECO:0000256" key="3">
    <source>
        <dbReference type="ARBA" id="ARBA00022617"/>
    </source>
</evidence>
<organism evidence="7 8">
    <name type="scientific">Aspergillus clavatus (strain ATCC 1007 / CBS 513.65 / DSM 816 / NCTC 3887 / NRRL 1 / QM 1276 / 107)</name>
    <dbReference type="NCBI Taxonomy" id="344612"/>
    <lineage>
        <taxon>Eukaryota</taxon>
        <taxon>Fungi</taxon>
        <taxon>Dikarya</taxon>
        <taxon>Ascomycota</taxon>
        <taxon>Pezizomycotina</taxon>
        <taxon>Eurotiomycetes</taxon>
        <taxon>Eurotiomycetidae</taxon>
        <taxon>Eurotiales</taxon>
        <taxon>Aspergillaceae</taxon>
        <taxon>Aspergillus</taxon>
        <taxon>Aspergillus subgen. Fumigati</taxon>
    </lineage>
</organism>
<evidence type="ECO:0000256" key="4">
    <source>
        <dbReference type="ARBA" id="ARBA00022723"/>
    </source>
</evidence>
<name>A1C9K5_ASPCL</name>
<dbReference type="GO" id="GO:0005506">
    <property type="term" value="F:iron ion binding"/>
    <property type="evidence" value="ECO:0007669"/>
    <property type="project" value="InterPro"/>
</dbReference>
<dbReference type="PANTHER" id="PTHR24304">
    <property type="entry name" value="CYTOCHROME P450 FAMILY 7"/>
    <property type="match status" value="1"/>
</dbReference>
<sequence length="275" mass="31731">MMGSCILEMTRDQLLANIKAWNQFAHPHSDCSKSGAGDPEWDEFFRTKFRKAREETLKQHRLDNNAIASENLGLLFRDVGPPPARQSNANAVQAVFWYVFEALKDQNLQGRLQTKLQACYSLRSSTFDLTQFSTKPLLQSTYIKVLRLRAATTMTCTKEDSDFQLRPDYVVPQDMTTTIFSSITAQNQEAWLLVQPQSAERPLDEFWLERLLVHRGSNKEATFNVEGLTECWMAYGGRCELVDQRQAEQVKPDERWFPYGTSPPTRKVAVRLRRR</sequence>
<keyword evidence="6" id="KW-0503">Monooxygenase</keyword>
<reference evidence="7 8" key="1">
    <citation type="journal article" date="2008" name="PLoS Genet.">
        <title>Genomic islands in the pathogenic filamentous fungus Aspergillus fumigatus.</title>
        <authorList>
            <person name="Fedorova N.D."/>
            <person name="Khaldi N."/>
            <person name="Joardar V.S."/>
            <person name="Maiti R."/>
            <person name="Amedeo P."/>
            <person name="Anderson M.J."/>
            <person name="Crabtree J."/>
            <person name="Silva J.C."/>
            <person name="Badger J.H."/>
            <person name="Albarraq A."/>
            <person name="Angiuoli S."/>
            <person name="Bussey H."/>
            <person name="Bowyer P."/>
            <person name="Cotty P.J."/>
            <person name="Dyer P.S."/>
            <person name="Egan A."/>
            <person name="Galens K."/>
            <person name="Fraser-Liggett C.M."/>
            <person name="Haas B.J."/>
            <person name="Inman J.M."/>
            <person name="Kent R."/>
            <person name="Lemieux S."/>
            <person name="Malavazi I."/>
            <person name="Orvis J."/>
            <person name="Roemer T."/>
            <person name="Ronning C.M."/>
            <person name="Sundaram J.P."/>
            <person name="Sutton G."/>
            <person name="Turner G."/>
            <person name="Venter J.C."/>
            <person name="White O.R."/>
            <person name="Whitty B.R."/>
            <person name="Youngman P."/>
            <person name="Wolfe K.H."/>
            <person name="Goldman G.H."/>
            <person name="Wortman J.R."/>
            <person name="Jiang B."/>
            <person name="Denning D.W."/>
            <person name="Nierman W.C."/>
        </authorList>
    </citation>
    <scope>NUCLEOTIDE SEQUENCE [LARGE SCALE GENOMIC DNA]</scope>
    <source>
        <strain evidence="8">ATCC 1007 / CBS 513.65 / DSM 816 / NCTC 3887 / NRRL 1</strain>
    </source>
</reference>
<dbReference type="RefSeq" id="XP_001274955.1">
    <property type="nucleotide sequence ID" value="XM_001274954.1"/>
</dbReference>
<proteinExistence type="inferred from homology"/>
<gene>
    <name evidence="7" type="ORF">ACLA_055770</name>
</gene>
<comment type="similarity">
    <text evidence="2">Belongs to the cytochrome P450 family.</text>
</comment>
<dbReference type="eggNOG" id="KOG0684">
    <property type="taxonomic scope" value="Eukaryota"/>
</dbReference>
<dbReference type="KEGG" id="act:ACLA_055770"/>
<keyword evidence="6" id="KW-0560">Oxidoreductase</keyword>
<dbReference type="EMBL" id="DS027048">
    <property type="protein sequence ID" value="EAW13529.1"/>
    <property type="molecule type" value="Genomic_DNA"/>
</dbReference>
<evidence type="ECO:0000256" key="2">
    <source>
        <dbReference type="ARBA" id="ARBA00010617"/>
    </source>
</evidence>
<dbReference type="HOGENOM" id="CLU_1011854_0_0_1"/>
<keyword evidence="5" id="KW-0408">Iron</keyword>
<keyword evidence="3" id="KW-0349">Heme</keyword>
<dbReference type="VEuPathDB" id="FungiDB:ACLA_055770"/>
<evidence type="ECO:0000313" key="8">
    <source>
        <dbReference type="Proteomes" id="UP000006701"/>
    </source>
</evidence>
<dbReference type="Gene3D" id="1.10.630.10">
    <property type="entry name" value="Cytochrome P450"/>
    <property type="match status" value="1"/>
</dbReference>
<evidence type="ECO:0000256" key="1">
    <source>
        <dbReference type="ARBA" id="ARBA00001971"/>
    </source>
</evidence>
<keyword evidence="4" id="KW-0479">Metal-binding</keyword>
<evidence type="ECO:0000313" key="7">
    <source>
        <dbReference type="EMBL" id="EAW13529.1"/>
    </source>
</evidence>
<dbReference type="GO" id="GO:0016705">
    <property type="term" value="F:oxidoreductase activity, acting on paired donors, with incorporation or reduction of molecular oxygen"/>
    <property type="evidence" value="ECO:0007669"/>
    <property type="project" value="InterPro"/>
</dbReference>
<dbReference type="InterPro" id="IPR036396">
    <property type="entry name" value="Cyt_P450_sf"/>
</dbReference>
<evidence type="ECO:0000256" key="6">
    <source>
        <dbReference type="ARBA" id="ARBA00023033"/>
    </source>
</evidence>
<dbReference type="GO" id="GO:0020037">
    <property type="term" value="F:heme binding"/>
    <property type="evidence" value="ECO:0007669"/>
    <property type="project" value="InterPro"/>
</dbReference>
<comment type="cofactor">
    <cofactor evidence="1">
        <name>heme</name>
        <dbReference type="ChEBI" id="CHEBI:30413"/>
    </cofactor>
</comment>
<dbReference type="PANTHER" id="PTHR24304:SF2">
    <property type="entry name" value="24-HYDROXYCHOLESTEROL 7-ALPHA-HYDROXYLASE"/>
    <property type="match status" value="1"/>
</dbReference>
<accession>A1C9K5</accession>
<dbReference type="InterPro" id="IPR050529">
    <property type="entry name" value="CYP450_sterol_14alpha_dmase"/>
</dbReference>
<dbReference type="GO" id="GO:0008395">
    <property type="term" value="F:steroid hydroxylase activity"/>
    <property type="evidence" value="ECO:0007669"/>
    <property type="project" value="TreeGrafter"/>
</dbReference>
<keyword evidence="8" id="KW-1185">Reference proteome</keyword>
<dbReference type="AlphaFoldDB" id="A1C9K5"/>
<dbReference type="Proteomes" id="UP000006701">
    <property type="component" value="Unassembled WGS sequence"/>
</dbReference>